<feature type="domain" description="Cortactin-binding protein-2 N-terminal" evidence="3">
    <location>
        <begin position="76"/>
        <end position="212"/>
    </location>
</feature>
<keyword evidence="1" id="KW-0175">Coiled coil</keyword>
<dbReference type="Proteomes" id="UP000694388">
    <property type="component" value="Unplaced"/>
</dbReference>
<reference evidence="4" key="1">
    <citation type="submission" date="2025-05" db="UniProtKB">
        <authorList>
            <consortium name="Ensembl"/>
        </authorList>
    </citation>
    <scope>IDENTIFICATION</scope>
</reference>
<feature type="region of interest" description="Disordered" evidence="2">
    <location>
        <begin position="181"/>
        <end position="216"/>
    </location>
</feature>
<organism evidence="4 5">
    <name type="scientific">Eptatretus burgeri</name>
    <name type="common">Inshore hagfish</name>
    <dbReference type="NCBI Taxonomy" id="7764"/>
    <lineage>
        <taxon>Eukaryota</taxon>
        <taxon>Metazoa</taxon>
        <taxon>Chordata</taxon>
        <taxon>Craniata</taxon>
        <taxon>Vertebrata</taxon>
        <taxon>Cyclostomata</taxon>
        <taxon>Myxini</taxon>
        <taxon>Myxiniformes</taxon>
        <taxon>Myxinidae</taxon>
        <taxon>Eptatretinae</taxon>
        <taxon>Eptatretus</taxon>
    </lineage>
</organism>
<dbReference type="InterPro" id="IPR019131">
    <property type="entry name" value="Cortactin-binding_p2_N"/>
</dbReference>
<keyword evidence="5" id="KW-1185">Reference proteome</keyword>
<dbReference type="PANTHER" id="PTHR23166">
    <property type="entry name" value="FILAMIN/GPBP-INTERACTING PROTEIN"/>
    <property type="match status" value="1"/>
</dbReference>
<evidence type="ECO:0000256" key="1">
    <source>
        <dbReference type="ARBA" id="ARBA00023054"/>
    </source>
</evidence>
<dbReference type="Ensembl" id="ENSEBUT00000007103.1">
    <property type="protein sequence ID" value="ENSEBUP00000006643.1"/>
    <property type="gene ID" value="ENSEBUG00000004399.1"/>
</dbReference>
<dbReference type="Ensembl" id="ENSEBUT00000007162.1">
    <property type="protein sequence ID" value="ENSEBUP00000006700.1"/>
    <property type="gene ID" value="ENSEBUG00000004399.1"/>
</dbReference>
<evidence type="ECO:0000256" key="2">
    <source>
        <dbReference type="SAM" id="MobiDB-lite"/>
    </source>
</evidence>
<accession>A0A8C4NGV7</accession>
<evidence type="ECO:0000259" key="3">
    <source>
        <dbReference type="Pfam" id="PF09727"/>
    </source>
</evidence>
<proteinExistence type="predicted"/>
<feature type="region of interest" description="Disordered" evidence="2">
    <location>
        <begin position="1"/>
        <end position="72"/>
    </location>
</feature>
<dbReference type="Pfam" id="PF09727">
    <property type="entry name" value="CortBP2"/>
    <property type="match status" value="1"/>
</dbReference>
<dbReference type="OMA" id="HISCPKT"/>
<dbReference type="InterPro" id="IPR050719">
    <property type="entry name" value="Cortactin-Actin_Reg"/>
</dbReference>
<dbReference type="Ensembl" id="ENSEBUT00000007160.1">
    <property type="protein sequence ID" value="ENSEBUP00000006699.1"/>
    <property type="gene ID" value="ENSEBUG00000004399.1"/>
</dbReference>
<dbReference type="Ensembl" id="ENSEBUT00000007145.1">
    <property type="protein sequence ID" value="ENSEBUP00000006684.1"/>
    <property type="gene ID" value="ENSEBUG00000004399.1"/>
</dbReference>
<dbReference type="Ensembl" id="ENSEBUT00000007120.1">
    <property type="protein sequence ID" value="ENSEBUP00000006660.1"/>
    <property type="gene ID" value="ENSEBUG00000004399.1"/>
</dbReference>
<evidence type="ECO:0000313" key="4">
    <source>
        <dbReference type="Ensembl" id="ENSEBUP00000006651.1"/>
    </source>
</evidence>
<name>A0A8C4NGV7_EPTBU</name>
<evidence type="ECO:0000313" key="5">
    <source>
        <dbReference type="Proteomes" id="UP000694388"/>
    </source>
</evidence>
<sequence length="216" mass="24288">MMRSKAGETEVEGSHDDYGSEEGSLMPRGRVTGGSIEGQAPDCTVKKGKSRKGQRDSGGRTSSYGRVHSKAKSGRELSREELLWLLSLLEGEVQARDEALAVLSAEKVNSKALERRYGVGLPVKPLRAALRGALHCRDGGAQDDVYEAATVELERLSEKQRQTHRTMLDQLLFAEQSNRRTVRDLEDERRKHSDYMDKSDDFTQLLEHERERQGYP</sequence>
<protein>
    <recommendedName>
        <fullName evidence="3">Cortactin-binding protein-2 N-terminal domain-containing protein</fullName>
    </recommendedName>
</protein>
<feature type="compositionally biased region" description="Basic and acidic residues" evidence="2">
    <location>
        <begin position="1"/>
        <end position="18"/>
    </location>
</feature>
<dbReference type="GeneTree" id="ENSGT00940000173044"/>
<dbReference type="Ensembl" id="ENSEBUT00000007131.1">
    <property type="protein sequence ID" value="ENSEBUP00000006670.1"/>
    <property type="gene ID" value="ENSEBUG00000004399.1"/>
</dbReference>
<dbReference type="PANTHER" id="PTHR23166:SF5">
    <property type="entry name" value="CTTNBP2 N-TERMINAL-LIKE PROTEIN"/>
    <property type="match status" value="1"/>
</dbReference>
<dbReference type="Ensembl" id="ENSEBUT00000007111.1">
    <property type="protein sequence ID" value="ENSEBUP00000006651.1"/>
    <property type="gene ID" value="ENSEBUG00000004399.1"/>
</dbReference>
<dbReference type="AlphaFoldDB" id="A0A8C4NGV7"/>